<organism evidence="1 2">
    <name type="scientific">Agathobacter rectalis</name>
    <dbReference type="NCBI Taxonomy" id="39491"/>
    <lineage>
        <taxon>Bacteria</taxon>
        <taxon>Bacillati</taxon>
        <taxon>Bacillota</taxon>
        <taxon>Clostridia</taxon>
        <taxon>Lachnospirales</taxon>
        <taxon>Lachnospiraceae</taxon>
        <taxon>Agathobacter</taxon>
    </lineage>
</organism>
<evidence type="ECO:0000313" key="1">
    <source>
        <dbReference type="EMBL" id="RGW85179.1"/>
    </source>
</evidence>
<dbReference type="EMBL" id="QSAZ01000019">
    <property type="protein sequence ID" value="RGW85179.1"/>
    <property type="molecule type" value="Genomic_DNA"/>
</dbReference>
<dbReference type="Proteomes" id="UP000283683">
    <property type="component" value="Unassembled WGS sequence"/>
</dbReference>
<proteinExistence type="predicted"/>
<accession>A0A413DGS8</accession>
<gene>
    <name evidence="1" type="ORF">DWV45_14740</name>
</gene>
<dbReference type="RefSeq" id="WP_118327316.1">
    <property type="nucleotide sequence ID" value="NZ_JBBNFZ010000039.1"/>
</dbReference>
<name>A0A413DGS8_9FIRM</name>
<sequence>MLKDRLIDYTESIVKRATYTINGKVKEGTIGKIIKDTDNITFYLYIDDNEQGKITNAKLYDVNGDLLESKDYNTPKDTLATATIGIRITIKRE</sequence>
<protein>
    <submittedName>
        <fullName evidence="1">Uncharacterized protein</fullName>
    </submittedName>
</protein>
<dbReference type="AlphaFoldDB" id="A0A413DGS8"/>
<comment type="caution">
    <text evidence="1">The sequence shown here is derived from an EMBL/GenBank/DDBJ whole genome shotgun (WGS) entry which is preliminary data.</text>
</comment>
<reference evidence="1 2" key="1">
    <citation type="submission" date="2018-08" db="EMBL/GenBank/DDBJ databases">
        <title>A genome reference for cultivated species of the human gut microbiota.</title>
        <authorList>
            <person name="Zou Y."/>
            <person name="Xue W."/>
            <person name="Luo G."/>
        </authorList>
    </citation>
    <scope>NUCLEOTIDE SEQUENCE [LARGE SCALE GENOMIC DNA]</scope>
    <source>
        <strain evidence="1 2">AF06-19</strain>
    </source>
</reference>
<evidence type="ECO:0000313" key="2">
    <source>
        <dbReference type="Proteomes" id="UP000283683"/>
    </source>
</evidence>